<dbReference type="Pfam" id="PF04082">
    <property type="entry name" value="Fungal_trans"/>
    <property type="match status" value="1"/>
</dbReference>
<feature type="region of interest" description="Disordered" evidence="5">
    <location>
        <begin position="662"/>
        <end position="682"/>
    </location>
</feature>
<keyword evidence="2" id="KW-0805">Transcription regulation</keyword>
<feature type="region of interest" description="Disordered" evidence="5">
    <location>
        <begin position="482"/>
        <end position="523"/>
    </location>
</feature>
<dbReference type="Gene3D" id="3.40.720.10">
    <property type="entry name" value="Alkaline Phosphatase, subunit A"/>
    <property type="match status" value="2"/>
</dbReference>
<dbReference type="GO" id="GO:0003677">
    <property type="term" value="F:DNA binding"/>
    <property type="evidence" value="ECO:0007669"/>
    <property type="project" value="InterPro"/>
</dbReference>
<name>A0A100IN41_ASPNG</name>
<dbReference type="VEuPathDB" id="FungiDB:M747DRAFT_273806"/>
<feature type="transmembrane region" description="Helical" evidence="6">
    <location>
        <begin position="346"/>
        <end position="370"/>
    </location>
</feature>
<dbReference type="VEuPathDB" id="FungiDB:ATCC64974_26150"/>
<keyword evidence="6" id="KW-0812">Transmembrane</keyword>
<evidence type="ECO:0000256" key="6">
    <source>
        <dbReference type="SAM" id="Phobius"/>
    </source>
</evidence>
<feature type="transmembrane region" description="Helical" evidence="6">
    <location>
        <begin position="713"/>
        <end position="737"/>
    </location>
</feature>
<organism evidence="8 9">
    <name type="scientific">Aspergillus niger</name>
    <dbReference type="NCBI Taxonomy" id="5061"/>
    <lineage>
        <taxon>Eukaryota</taxon>
        <taxon>Fungi</taxon>
        <taxon>Dikarya</taxon>
        <taxon>Ascomycota</taxon>
        <taxon>Pezizomycotina</taxon>
        <taxon>Eurotiomycetes</taxon>
        <taxon>Eurotiomycetidae</taxon>
        <taxon>Eurotiales</taxon>
        <taxon>Aspergillaceae</taxon>
        <taxon>Aspergillus</taxon>
        <taxon>Aspergillus subgen. Circumdati</taxon>
    </lineage>
</organism>
<feature type="compositionally biased region" description="Polar residues" evidence="5">
    <location>
        <begin position="494"/>
        <end position="518"/>
    </location>
</feature>
<dbReference type="PANTHER" id="PTHR31956">
    <property type="entry name" value="NON-SPECIFIC PHOSPHOLIPASE C4-RELATED"/>
    <property type="match status" value="1"/>
</dbReference>
<dbReference type="Proteomes" id="UP000068243">
    <property type="component" value="Unassembled WGS sequence"/>
</dbReference>
<evidence type="ECO:0000256" key="5">
    <source>
        <dbReference type="SAM" id="MobiDB-lite"/>
    </source>
</evidence>
<dbReference type="PaxDb" id="5061-CADANGAP00010678"/>
<keyword evidence="6" id="KW-1133">Transmembrane helix</keyword>
<dbReference type="GO" id="GO:0008270">
    <property type="term" value="F:zinc ion binding"/>
    <property type="evidence" value="ECO:0007669"/>
    <property type="project" value="InterPro"/>
</dbReference>
<dbReference type="OrthoDB" id="5135119at2759"/>
<dbReference type="EMBL" id="BCMY01000011">
    <property type="protein sequence ID" value="GAQ43990.1"/>
    <property type="molecule type" value="Genomic_DNA"/>
</dbReference>
<dbReference type="SUPFAM" id="SSF53649">
    <property type="entry name" value="Alkaline phosphatase-like"/>
    <property type="match status" value="1"/>
</dbReference>
<dbReference type="VEuPathDB" id="FungiDB:An13g03590"/>
<dbReference type="VEuPathDB" id="FungiDB:ASPNIDRAFT2_1100901"/>
<evidence type="ECO:0000256" key="3">
    <source>
        <dbReference type="ARBA" id="ARBA00023163"/>
    </source>
</evidence>
<protein>
    <submittedName>
        <fullName evidence="8">Fungal specific transcription factor</fullName>
    </submittedName>
</protein>
<feature type="domain" description="Xylanolytic transcriptional activator regulatory" evidence="7">
    <location>
        <begin position="205"/>
        <end position="272"/>
    </location>
</feature>
<dbReference type="VEuPathDB" id="FungiDB:An13g03600"/>
<dbReference type="GO" id="GO:0009395">
    <property type="term" value="P:phospholipid catabolic process"/>
    <property type="evidence" value="ECO:0007669"/>
    <property type="project" value="TreeGrafter"/>
</dbReference>
<evidence type="ECO:0000256" key="2">
    <source>
        <dbReference type="ARBA" id="ARBA00023015"/>
    </source>
</evidence>
<proteinExistence type="predicted"/>
<sequence>MASQLTTIFGPNPNISFFPERRVRAISQRLGHNRLDQLLDEIRTVVATKVKNSCAIPQSYIQRHLGTGKIQVPSRDIIDGHISGTCALTDLFYSLAGNNNPLAAYFDSIHPIYPFLCPDTFRARVASQDLVQSLGTDKVWAALFYAIVAIGCQNNEGGSFDTGVGEAWSYFERSLSCFQDLLFGRGSLTAVQAIFSSTVSAFNFEPLMLTEAAVMAQGLGYHRSNSAQEGPCRRTFWVLYYMEKTSCFATGKTSVLDDANISCAIPDMMESTFHDYDWFFNFVKYARLVSKIHQSLFTISSVSQPLSNYNSVVESLRIELEAWRATIPTRFRPREKFKTRSLHEPLAVQIALITHFLYLNALLTLSWTVLHYGAVRLGSTQQELMKRDLMRTARSVLELTVHIEVAPSTPVWILAVLPLSSLMILFDLVVHNANHPETGLSLALLDIAGGHFSRLEYASNGALPGSLIAEFAHLARQYVSETRKPKSMSRDSNESSIPFQAQDRVGTSPSAPEPTTSVAPADPTGLVAPAVLPQGPEPVASDAPGVMQPWSPASLDRSEALFLPYIDDPTYYFGDLQLLGIDLKDLFDHSYQLPGPMARVVAGMRSRHWPPIGPAGPRLDIPRPFKVSLLHLQASSLSLHPSATVVRSYNFSPCTVAMDAKSLQQARGTPPPEERRPLLGPDGEVVQYEVDDDIKGRSRQPASRWISVWAKSIFITAILLVMCILLVLSLLFLGLGISGLPHGPSEKPSSPHAPIKNVVVLVQENLSFDTYAGGLTYNPTIDGLVNRKYCNPSDIEDHKSHQVCAKPTAKNVAPDDPDHSIAGGSMQVYSTYHPDNISSASMQGFVTEQVRSYGIDGDLSRAAEVINYYTPDHVPVLNAMAENFVLFDAWFAAVPGPTNPNRAYLTSGTSYGHGMNDIGFLTSALPQVSIFEQLSNANISWINYSNTTGFLPDALFYKWTLRTGKSETHIKPIEEFYRDAKAGTLPQFTWINPECCKYMSFHPPSPINMGEGFIKSIYEALRSSPQWNETLFILTFDEHGGFADHVSPPENVPPGDHRTHKEWALDGSRIEFKFDRLGIRVPTLLMSPWVGKGVVQNRPTNQPNDFTHTSILKYLSQLWDLPVLTPRVAWSPSFGGLITNRYREDTPEKLPEPADF</sequence>
<dbReference type="VEuPathDB" id="FungiDB:ATCC64974_26140"/>
<dbReference type="PANTHER" id="PTHR31956:SF1">
    <property type="entry name" value="NON-SPECIFIC PHOSPHOLIPASE C1"/>
    <property type="match status" value="1"/>
</dbReference>
<dbReference type="SMART" id="SM00906">
    <property type="entry name" value="Fungal_trans"/>
    <property type="match status" value="1"/>
</dbReference>
<dbReference type="FunFam" id="3.40.720.10:FF:000052">
    <property type="entry name" value="Phosphatidylglycerol specific phospholipase, putative"/>
    <property type="match status" value="1"/>
</dbReference>
<dbReference type="InterPro" id="IPR007312">
    <property type="entry name" value="Phosphoesterase"/>
</dbReference>
<keyword evidence="3" id="KW-0804">Transcription</keyword>
<gene>
    <name evidence="8" type="ORF">ABL_06651</name>
</gene>
<feature type="compositionally biased region" description="Basic and acidic residues" evidence="5">
    <location>
        <begin position="482"/>
        <end position="493"/>
    </location>
</feature>
<evidence type="ECO:0000256" key="1">
    <source>
        <dbReference type="ARBA" id="ARBA00022801"/>
    </source>
</evidence>
<keyword evidence="4" id="KW-0539">Nucleus</keyword>
<dbReference type="CDD" id="cd12148">
    <property type="entry name" value="fungal_TF_MHR"/>
    <property type="match status" value="1"/>
</dbReference>
<reference evidence="9" key="1">
    <citation type="journal article" date="2016" name="Genome Announc.">
        <title>Draft genome sequence of Aspergillus niger strain An76.</title>
        <authorList>
            <person name="Gong W."/>
            <person name="Cheng Z."/>
            <person name="Zhang H."/>
            <person name="Liu L."/>
            <person name="Gao P."/>
            <person name="Wang L."/>
        </authorList>
    </citation>
    <scope>NUCLEOTIDE SEQUENCE [LARGE SCALE GENOMIC DNA]</scope>
    <source>
        <strain evidence="9">An76</strain>
    </source>
</reference>
<evidence type="ECO:0000313" key="9">
    <source>
        <dbReference type="Proteomes" id="UP000068243"/>
    </source>
</evidence>
<evidence type="ECO:0000259" key="7">
    <source>
        <dbReference type="SMART" id="SM00906"/>
    </source>
</evidence>
<dbReference type="GO" id="GO:0042578">
    <property type="term" value="F:phosphoric ester hydrolase activity"/>
    <property type="evidence" value="ECO:0007669"/>
    <property type="project" value="UniProtKB-ARBA"/>
</dbReference>
<dbReference type="VEuPathDB" id="FungiDB:ASPNIDRAFT2_1156317"/>
<evidence type="ECO:0000256" key="4">
    <source>
        <dbReference type="ARBA" id="ARBA00023242"/>
    </source>
</evidence>
<evidence type="ECO:0000313" key="8">
    <source>
        <dbReference type="EMBL" id="GAQ43990.1"/>
    </source>
</evidence>
<dbReference type="VEuPathDB" id="FungiDB:M747DRAFT_253479"/>
<dbReference type="GO" id="GO:0006351">
    <property type="term" value="P:DNA-templated transcription"/>
    <property type="evidence" value="ECO:0007669"/>
    <property type="project" value="InterPro"/>
</dbReference>
<dbReference type="InterPro" id="IPR007219">
    <property type="entry name" value="XnlR_reg_dom"/>
</dbReference>
<dbReference type="Pfam" id="PF04185">
    <property type="entry name" value="Phosphoesterase"/>
    <property type="match status" value="1"/>
</dbReference>
<keyword evidence="6" id="KW-0472">Membrane</keyword>
<keyword evidence="1" id="KW-0378">Hydrolase</keyword>
<comment type="caution">
    <text evidence="8">The sequence shown here is derived from an EMBL/GenBank/DDBJ whole genome shotgun (WGS) entry which is preliminary data.</text>
</comment>
<accession>A0A100IN41</accession>
<dbReference type="InterPro" id="IPR017850">
    <property type="entry name" value="Alkaline_phosphatase_core_sf"/>
</dbReference>
<dbReference type="AlphaFoldDB" id="A0A100IN41"/>